<dbReference type="InterPro" id="IPR019945">
    <property type="entry name" value="F420_G6P_DH-rel"/>
</dbReference>
<dbReference type="InterPro" id="IPR050564">
    <property type="entry name" value="F420-G6PD/mer"/>
</dbReference>
<sequence length="331" mass="36106">MRGVAVKLAYHCSHEQFAPSELLALARKAEAAGFDAATCSDHFHPWSERQGHSGHAWTWLGAALQATSFGFGVVTAPGQRYHPAVLAQAVATLLELFPGRFWLAIGSGEQLNEGITGEIWPPKARRNERLRECADVMRALWAGETVTHRGLVRVEGAKLYTRPRARPQLFGAALTAETARWLGSWADGLITAAQPDHEHARVIEAFREGGGEGKPVHLKVQLAHAAGEAAALQGAWEQWRTNVFASDLLADLRTPAQFEAAAAFVTPEAMRGPVRVAADPSRHVEWLARDAELGVDLVSLHHVGRDQERFIADFAARVLPQLRGRGEAREG</sequence>
<dbReference type="EMBL" id="FOMX01000005">
    <property type="protein sequence ID" value="SFD86033.1"/>
    <property type="molecule type" value="Genomic_DNA"/>
</dbReference>
<dbReference type="Proteomes" id="UP000199400">
    <property type="component" value="Unassembled WGS sequence"/>
</dbReference>
<dbReference type="Pfam" id="PF00296">
    <property type="entry name" value="Bac_luciferase"/>
    <property type="match status" value="1"/>
</dbReference>
<reference evidence="4" key="1">
    <citation type="submission" date="2016-10" db="EMBL/GenBank/DDBJ databases">
        <authorList>
            <person name="Varghese N."/>
            <person name="Submissions S."/>
        </authorList>
    </citation>
    <scope>NUCLEOTIDE SEQUENCE [LARGE SCALE GENOMIC DNA]</scope>
    <source>
        <strain evidence="4">ATCC 25963</strain>
    </source>
</reference>
<name>A0A1I1VYB9_9BACT</name>
<evidence type="ECO:0000313" key="4">
    <source>
        <dbReference type="Proteomes" id="UP000199400"/>
    </source>
</evidence>
<dbReference type="CDD" id="cd01097">
    <property type="entry name" value="Tetrahydromethanopterin_reductase"/>
    <property type="match status" value="1"/>
</dbReference>
<gene>
    <name evidence="3" type="ORF">SAMN02745121_01930</name>
</gene>
<dbReference type="PANTHER" id="PTHR43244:SF1">
    <property type="entry name" value="5,10-METHYLENETETRAHYDROMETHANOPTERIN REDUCTASE"/>
    <property type="match status" value="1"/>
</dbReference>
<dbReference type="PANTHER" id="PTHR43244">
    <property type="match status" value="1"/>
</dbReference>
<dbReference type="STRING" id="54.SAMN02745121_01930"/>
<protein>
    <submittedName>
        <fullName evidence="3">Probable non-F420 flavinoid oxidoreductase</fullName>
    </submittedName>
</protein>
<dbReference type="NCBIfam" id="TIGR03557">
    <property type="entry name" value="F420_G6P_family"/>
    <property type="match status" value="1"/>
</dbReference>
<dbReference type="RefSeq" id="WP_096330723.1">
    <property type="nucleotide sequence ID" value="NZ_FOMX01000005.1"/>
</dbReference>
<evidence type="ECO:0000313" key="3">
    <source>
        <dbReference type="EMBL" id="SFD86033.1"/>
    </source>
</evidence>
<dbReference type="InterPro" id="IPR023907">
    <property type="entry name" value="Non-F420_Flavin_OxRdtase"/>
</dbReference>
<evidence type="ECO:0000259" key="2">
    <source>
        <dbReference type="Pfam" id="PF00296"/>
    </source>
</evidence>
<dbReference type="NCBIfam" id="TIGR03885">
    <property type="entry name" value="flavin_revert"/>
    <property type="match status" value="1"/>
</dbReference>
<dbReference type="GO" id="GO:0016705">
    <property type="term" value="F:oxidoreductase activity, acting on paired donors, with incorporation or reduction of molecular oxygen"/>
    <property type="evidence" value="ECO:0007669"/>
    <property type="project" value="InterPro"/>
</dbReference>
<proteinExistence type="predicted"/>
<feature type="domain" description="Luciferase-like" evidence="2">
    <location>
        <begin position="14"/>
        <end position="296"/>
    </location>
</feature>
<evidence type="ECO:0000256" key="1">
    <source>
        <dbReference type="ARBA" id="ARBA00023002"/>
    </source>
</evidence>
<keyword evidence="1" id="KW-0560">Oxidoreductase</keyword>
<dbReference type="OrthoDB" id="180193at2"/>
<dbReference type="AlphaFoldDB" id="A0A1I1VYB9"/>
<dbReference type="InterPro" id="IPR011251">
    <property type="entry name" value="Luciferase-like_dom"/>
</dbReference>
<dbReference type="InterPro" id="IPR036661">
    <property type="entry name" value="Luciferase-like_sf"/>
</dbReference>
<keyword evidence="4" id="KW-1185">Reference proteome</keyword>
<dbReference type="Gene3D" id="3.20.20.30">
    <property type="entry name" value="Luciferase-like domain"/>
    <property type="match status" value="1"/>
</dbReference>
<organism evidence="3 4">
    <name type="scientific">Nannocystis exedens</name>
    <dbReference type="NCBI Taxonomy" id="54"/>
    <lineage>
        <taxon>Bacteria</taxon>
        <taxon>Pseudomonadati</taxon>
        <taxon>Myxococcota</taxon>
        <taxon>Polyangia</taxon>
        <taxon>Nannocystales</taxon>
        <taxon>Nannocystaceae</taxon>
        <taxon>Nannocystis</taxon>
    </lineage>
</organism>
<accession>A0A1I1VYB9</accession>
<dbReference type="SUPFAM" id="SSF51679">
    <property type="entry name" value="Bacterial luciferase-like"/>
    <property type="match status" value="1"/>
</dbReference>